<evidence type="ECO:0000256" key="3">
    <source>
        <dbReference type="ARBA" id="ARBA00022723"/>
    </source>
</evidence>
<evidence type="ECO:0000256" key="14">
    <source>
        <dbReference type="SAM" id="MobiDB-lite"/>
    </source>
</evidence>
<keyword evidence="4 11" id="KW-0863">Zinc-finger</keyword>
<proteinExistence type="inferred from homology"/>
<evidence type="ECO:0000256" key="2">
    <source>
        <dbReference type="ARBA" id="ARBA00009647"/>
    </source>
</evidence>
<feature type="domain" description="TFIIS-type" evidence="15">
    <location>
        <begin position="261"/>
        <end position="301"/>
    </location>
</feature>
<keyword evidence="19" id="KW-1185">Reference proteome</keyword>
<dbReference type="PANTHER" id="PTHR11477:SF0">
    <property type="entry name" value="IP08861P-RELATED"/>
    <property type="match status" value="1"/>
</dbReference>
<dbReference type="GO" id="GO:0003746">
    <property type="term" value="F:translation elongation factor activity"/>
    <property type="evidence" value="ECO:0007669"/>
    <property type="project" value="UniProtKB-KW"/>
</dbReference>
<evidence type="ECO:0000259" key="17">
    <source>
        <dbReference type="PROSITE" id="PS51321"/>
    </source>
</evidence>
<dbReference type="Gene3D" id="1.20.930.10">
    <property type="entry name" value="Conserved domain common to transcription factors TFIIS, elongin A, CRSP70"/>
    <property type="match status" value="1"/>
</dbReference>
<dbReference type="InterPro" id="IPR003618">
    <property type="entry name" value="TFIIS_cen_dom"/>
</dbReference>
<dbReference type="SMART" id="SM00440">
    <property type="entry name" value="ZnF_C2C2"/>
    <property type="match status" value="1"/>
</dbReference>
<feature type="domain" description="TFIIS central" evidence="17">
    <location>
        <begin position="143"/>
        <end position="258"/>
    </location>
</feature>
<dbReference type="GO" id="GO:0031564">
    <property type="term" value="P:transcription antitermination"/>
    <property type="evidence" value="ECO:0007669"/>
    <property type="project" value="TreeGrafter"/>
</dbReference>
<dbReference type="InterPro" id="IPR035100">
    <property type="entry name" value="TF_IIS-typ"/>
</dbReference>
<accession>A0A2V1DJ33</accession>
<dbReference type="Pfam" id="PF01096">
    <property type="entry name" value="Zn_ribbon_TFIIS"/>
    <property type="match status" value="1"/>
</dbReference>
<dbReference type="GO" id="GO:0000977">
    <property type="term" value="F:RNA polymerase II transcription regulatory region sequence-specific DNA binding"/>
    <property type="evidence" value="ECO:0007669"/>
    <property type="project" value="TreeGrafter"/>
</dbReference>
<dbReference type="FunFam" id="1.20.930.10:FF:000007">
    <property type="entry name" value="Transcription elongation factor S-II"/>
    <property type="match status" value="1"/>
</dbReference>
<dbReference type="FunFam" id="1.10.472.30:FF:000003">
    <property type="entry name" value="Transcription elongation factor S-II"/>
    <property type="match status" value="1"/>
</dbReference>
<keyword evidence="7 13" id="KW-0238">DNA-binding</keyword>
<evidence type="ECO:0000313" key="18">
    <source>
        <dbReference type="EMBL" id="PVH98187.1"/>
    </source>
</evidence>
<sequence>MDAKAVEQHGKAIMKAINEKEPSSSLLKLLNELNTGLKPTEDLLRSTRIGVTINKLRTFPDPEVKALANRMVSKWKNEVNKNKNGGARPKPAAAAASANGTSSPAPPSGTASPAPSKKKHTVAPEKRNKGTDKIKYQVTGNSQRDPCVGLIYDGLAFMSEELPEDILVVATAVEAAAYANAGSAINDDYRQKIRSLFQNLKNKSNPQLRKRVYLGEITPKRFVTMTHDEMKSDERRAADEKLEKENMNNAMVAQVEKSISKEFQCGKCRKRMVSYTQAQTRSADEPMTTFCECMNCGNRWKFS</sequence>
<keyword evidence="8 13" id="KW-0804">Transcription</keyword>
<dbReference type="AlphaFoldDB" id="A0A2V1DJ33"/>
<feature type="domain" description="TFIIS N-terminal" evidence="16">
    <location>
        <begin position="4"/>
        <end position="82"/>
    </location>
</feature>
<evidence type="ECO:0000256" key="11">
    <source>
        <dbReference type="PROSITE-ProRule" id="PRU00472"/>
    </source>
</evidence>
<dbReference type="FunFam" id="2.20.25.10:FF:000001">
    <property type="entry name" value="Probable Transcription elongation factor S-II"/>
    <property type="match status" value="1"/>
</dbReference>
<dbReference type="NCBIfam" id="TIGR01385">
    <property type="entry name" value="TFSII"/>
    <property type="match status" value="1"/>
</dbReference>
<dbReference type="Gene3D" id="1.10.472.30">
    <property type="entry name" value="Transcription elongation factor S-II, central domain"/>
    <property type="match status" value="1"/>
</dbReference>
<keyword evidence="6 13" id="KW-0805">Transcription regulation</keyword>
<dbReference type="PROSITE" id="PS51319">
    <property type="entry name" value="TFIIS_N"/>
    <property type="match status" value="1"/>
</dbReference>
<evidence type="ECO:0000256" key="8">
    <source>
        <dbReference type="ARBA" id="ARBA00023163"/>
    </source>
</evidence>
<dbReference type="Proteomes" id="UP000244855">
    <property type="component" value="Unassembled WGS sequence"/>
</dbReference>
<dbReference type="SUPFAM" id="SSF57783">
    <property type="entry name" value="Zinc beta-ribbon"/>
    <property type="match status" value="1"/>
</dbReference>
<dbReference type="GO" id="GO:0005634">
    <property type="term" value="C:nucleus"/>
    <property type="evidence" value="ECO:0007669"/>
    <property type="project" value="UniProtKB-SubCell"/>
</dbReference>
<dbReference type="PIRSF" id="PIRSF006704">
    <property type="entry name" value="TF_IIS"/>
    <property type="match status" value="1"/>
</dbReference>
<evidence type="ECO:0000256" key="5">
    <source>
        <dbReference type="ARBA" id="ARBA00022833"/>
    </source>
</evidence>
<feature type="compositionally biased region" description="Basic and acidic residues" evidence="14">
    <location>
        <begin position="122"/>
        <end position="133"/>
    </location>
</feature>
<keyword evidence="18" id="KW-0648">Protein biosynthesis</keyword>
<dbReference type="GO" id="GO:0001139">
    <property type="term" value="F:RNA polymerase II complex recruiting activity"/>
    <property type="evidence" value="ECO:0007669"/>
    <property type="project" value="TreeGrafter"/>
</dbReference>
<evidence type="ECO:0000256" key="12">
    <source>
        <dbReference type="PROSITE-ProRule" id="PRU00649"/>
    </source>
</evidence>
<evidence type="ECO:0000256" key="1">
    <source>
        <dbReference type="ARBA" id="ARBA00004123"/>
    </source>
</evidence>
<dbReference type="InterPro" id="IPR006289">
    <property type="entry name" value="TFSII"/>
</dbReference>
<evidence type="ECO:0000256" key="9">
    <source>
        <dbReference type="ARBA" id="ARBA00023242"/>
    </source>
</evidence>
<organism evidence="18 19">
    <name type="scientific">Periconia macrospinosa</name>
    <dbReference type="NCBI Taxonomy" id="97972"/>
    <lineage>
        <taxon>Eukaryota</taxon>
        <taxon>Fungi</taxon>
        <taxon>Dikarya</taxon>
        <taxon>Ascomycota</taxon>
        <taxon>Pezizomycotina</taxon>
        <taxon>Dothideomycetes</taxon>
        <taxon>Pleosporomycetidae</taxon>
        <taxon>Pleosporales</taxon>
        <taxon>Massarineae</taxon>
        <taxon>Periconiaceae</taxon>
        <taxon>Periconia</taxon>
    </lineage>
</organism>
<dbReference type="EMBL" id="KZ805419">
    <property type="protein sequence ID" value="PVH98187.1"/>
    <property type="molecule type" value="Genomic_DNA"/>
</dbReference>
<dbReference type="PANTHER" id="PTHR11477">
    <property type="entry name" value="TRANSCRIPTION FACTOR S-II ZINC FINGER DOMAIN-CONTAINING PROTEIN"/>
    <property type="match status" value="1"/>
</dbReference>
<dbReference type="InterPro" id="IPR001222">
    <property type="entry name" value="Znf_TFIIS"/>
</dbReference>
<dbReference type="OrthoDB" id="44867at2759"/>
<reference evidence="18 19" key="1">
    <citation type="journal article" date="2018" name="Sci. Rep.">
        <title>Comparative genomics provides insights into the lifestyle and reveals functional heterogeneity of dark septate endophytic fungi.</title>
        <authorList>
            <person name="Knapp D.G."/>
            <person name="Nemeth J.B."/>
            <person name="Barry K."/>
            <person name="Hainaut M."/>
            <person name="Henrissat B."/>
            <person name="Johnson J."/>
            <person name="Kuo A."/>
            <person name="Lim J.H.P."/>
            <person name="Lipzen A."/>
            <person name="Nolan M."/>
            <person name="Ohm R.A."/>
            <person name="Tamas L."/>
            <person name="Grigoriev I.V."/>
            <person name="Spatafora J.W."/>
            <person name="Nagy L.G."/>
            <person name="Kovacs G.M."/>
        </authorList>
    </citation>
    <scope>NUCLEOTIDE SEQUENCE [LARGE SCALE GENOMIC DNA]</scope>
    <source>
        <strain evidence="18 19">DSE2036</strain>
    </source>
</reference>
<dbReference type="CDD" id="cd13749">
    <property type="entry name" value="Zn-ribbon_TFIIS"/>
    <property type="match status" value="1"/>
</dbReference>
<evidence type="ECO:0000259" key="15">
    <source>
        <dbReference type="PROSITE" id="PS51133"/>
    </source>
</evidence>
<evidence type="ECO:0000256" key="10">
    <source>
        <dbReference type="ARBA" id="ARBA00025408"/>
    </source>
</evidence>
<dbReference type="InterPro" id="IPR036575">
    <property type="entry name" value="TFIIS_cen_dom_sf"/>
</dbReference>
<dbReference type="SUPFAM" id="SSF47676">
    <property type="entry name" value="Conserved domain common to transcription factors TFIIS, elongin A, CRSP70"/>
    <property type="match status" value="1"/>
</dbReference>
<keyword evidence="9 12" id="KW-0539">Nucleus</keyword>
<dbReference type="SUPFAM" id="SSF46942">
    <property type="entry name" value="Elongation factor TFIIS domain 2"/>
    <property type="match status" value="1"/>
</dbReference>
<protein>
    <recommendedName>
        <fullName evidence="13">Transcription elongation factor</fullName>
    </recommendedName>
</protein>
<dbReference type="PROSITE" id="PS51133">
    <property type="entry name" value="ZF_TFIIS_2"/>
    <property type="match status" value="1"/>
</dbReference>
<feature type="region of interest" description="Disordered" evidence="14">
    <location>
        <begin position="77"/>
        <end position="133"/>
    </location>
</feature>
<keyword evidence="5 13" id="KW-0862">Zinc</keyword>
<dbReference type="GO" id="GO:0031440">
    <property type="term" value="P:regulation of mRNA 3'-end processing"/>
    <property type="evidence" value="ECO:0007669"/>
    <property type="project" value="TreeGrafter"/>
</dbReference>
<evidence type="ECO:0000259" key="16">
    <source>
        <dbReference type="PROSITE" id="PS51319"/>
    </source>
</evidence>
<dbReference type="Gene3D" id="2.20.25.10">
    <property type="match status" value="1"/>
</dbReference>
<dbReference type="InterPro" id="IPR003617">
    <property type="entry name" value="TFIIS/CRSP70_N_sub"/>
</dbReference>
<evidence type="ECO:0000313" key="19">
    <source>
        <dbReference type="Proteomes" id="UP000244855"/>
    </source>
</evidence>
<gene>
    <name evidence="18" type="ORF">DM02DRAFT_615980</name>
</gene>
<comment type="subcellular location">
    <subcellularLocation>
        <location evidence="1 12 13">Nucleus</location>
    </subcellularLocation>
</comment>
<dbReference type="GO" id="GO:0006362">
    <property type="term" value="P:transcription elongation by RNA polymerase I"/>
    <property type="evidence" value="ECO:0007669"/>
    <property type="project" value="TreeGrafter"/>
</dbReference>
<keyword evidence="18" id="KW-0251">Elongation factor</keyword>
<evidence type="ECO:0000256" key="13">
    <source>
        <dbReference type="RuleBase" id="RU368078"/>
    </source>
</evidence>
<dbReference type="InterPro" id="IPR035441">
    <property type="entry name" value="TFIIS/LEDGF_dom_sf"/>
</dbReference>
<dbReference type="InterPro" id="IPR017923">
    <property type="entry name" value="TFIIS_N"/>
</dbReference>
<dbReference type="GO" id="GO:0006368">
    <property type="term" value="P:transcription elongation by RNA polymerase II"/>
    <property type="evidence" value="ECO:0007669"/>
    <property type="project" value="InterPro"/>
</dbReference>
<dbReference type="PROSITE" id="PS51321">
    <property type="entry name" value="TFIIS_CENTRAL"/>
    <property type="match status" value="1"/>
</dbReference>
<evidence type="ECO:0000256" key="7">
    <source>
        <dbReference type="ARBA" id="ARBA00023125"/>
    </source>
</evidence>
<dbReference type="SMART" id="SM00509">
    <property type="entry name" value="TFS2N"/>
    <property type="match status" value="1"/>
</dbReference>
<feature type="compositionally biased region" description="Low complexity" evidence="14">
    <location>
        <begin position="83"/>
        <end position="115"/>
    </location>
</feature>
<evidence type="ECO:0000256" key="6">
    <source>
        <dbReference type="ARBA" id="ARBA00023015"/>
    </source>
</evidence>
<dbReference type="GO" id="GO:0008270">
    <property type="term" value="F:zinc ion binding"/>
    <property type="evidence" value="ECO:0007669"/>
    <property type="project" value="UniProtKB-UniRule"/>
</dbReference>
<dbReference type="Pfam" id="PF08711">
    <property type="entry name" value="Med26"/>
    <property type="match status" value="1"/>
</dbReference>
<dbReference type="Pfam" id="PF07500">
    <property type="entry name" value="TFIIS_M"/>
    <property type="match status" value="1"/>
</dbReference>
<dbReference type="SMART" id="SM00510">
    <property type="entry name" value="TFS2M"/>
    <property type="match status" value="1"/>
</dbReference>
<dbReference type="STRING" id="97972.A0A2V1DJ33"/>
<evidence type="ECO:0000256" key="4">
    <source>
        <dbReference type="ARBA" id="ARBA00022771"/>
    </source>
</evidence>
<dbReference type="PROSITE" id="PS00466">
    <property type="entry name" value="ZF_TFIIS_1"/>
    <property type="match status" value="1"/>
</dbReference>
<comment type="similarity">
    <text evidence="2 13">Belongs to the TFS-II family.</text>
</comment>
<keyword evidence="3 13" id="KW-0479">Metal-binding</keyword>
<comment type="function">
    <text evidence="10">Necessary for efficient RNA polymerase II transcription elongation past template-encoded arresting sites. The arresting sites in DNA have the property of trapping a certain fraction of elongating RNA polymerases that pass through, resulting in locked ternary complexes. Cleavage of the nascent transcript by S-II allows the resumption of elongation from the new 3'-terminus.</text>
</comment>
<name>A0A2V1DJ33_9PLEO</name>